<organism evidence="1 2">
    <name type="scientific">Paenibacillus lignilyticus</name>
    <dbReference type="NCBI Taxonomy" id="1172615"/>
    <lineage>
        <taxon>Bacteria</taxon>
        <taxon>Bacillati</taxon>
        <taxon>Bacillota</taxon>
        <taxon>Bacilli</taxon>
        <taxon>Bacillales</taxon>
        <taxon>Paenibacillaceae</taxon>
        <taxon>Paenibacillus</taxon>
    </lineage>
</organism>
<comment type="caution">
    <text evidence="1">The sequence shown here is derived from an EMBL/GenBank/DDBJ whole genome shotgun (WGS) entry which is preliminary data.</text>
</comment>
<reference evidence="1 2" key="1">
    <citation type="submission" date="2021-04" db="EMBL/GenBank/DDBJ databases">
        <title>Paenibacillus sp. DLE-14 whole genome sequence.</title>
        <authorList>
            <person name="Ham Y.J."/>
        </authorList>
    </citation>
    <scope>NUCLEOTIDE SEQUENCE [LARGE SCALE GENOMIC DNA]</scope>
    <source>
        <strain evidence="1 2">DLE-14</strain>
    </source>
</reference>
<sequence>MAVELNVAHCPNCGRVFQKNLRNLCAACTTEEDGQITSIEQVLRRNRQLTNEQLAEQASVPVQQIRSYIRKGKLKLFDYPNLSDACDLCSEPTRQGKLCAKCVSKLKDDIMQDREKAVQKREHVFLSKHRR</sequence>
<name>A0ABS5CHI2_9BACL</name>
<dbReference type="EMBL" id="JAGKSP010000010">
    <property type="protein sequence ID" value="MBP3965311.1"/>
    <property type="molecule type" value="Genomic_DNA"/>
</dbReference>
<proteinExistence type="predicted"/>
<evidence type="ECO:0008006" key="3">
    <source>
        <dbReference type="Google" id="ProtNLM"/>
    </source>
</evidence>
<evidence type="ECO:0000313" key="1">
    <source>
        <dbReference type="EMBL" id="MBP3965311.1"/>
    </source>
</evidence>
<keyword evidence="2" id="KW-1185">Reference proteome</keyword>
<evidence type="ECO:0000313" key="2">
    <source>
        <dbReference type="Proteomes" id="UP000673394"/>
    </source>
</evidence>
<dbReference type="RefSeq" id="WP_210661630.1">
    <property type="nucleotide sequence ID" value="NZ_JAGKSP010000010.1"/>
</dbReference>
<accession>A0ABS5CHI2</accession>
<protein>
    <recommendedName>
        <fullName evidence="3">Flagellar protein</fullName>
    </recommendedName>
</protein>
<gene>
    <name evidence="1" type="ORF">I8J30_21610</name>
</gene>
<dbReference type="Proteomes" id="UP000673394">
    <property type="component" value="Unassembled WGS sequence"/>
</dbReference>